<evidence type="ECO:0000313" key="3">
    <source>
        <dbReference type="EMBL" id="EJO89249.1"/>
    </source>
</evidence>
<keyword evidence="2" id="KW-0472">Membrane</keyword>
<proteinExistence type="predicted"/>
<evidence type="ECO:0000256" key="2">
    <source>
        <dbReference type="SAM" id="Phobius"/>
    </source>
</evidence>
<dbReference type="STRING" id="1041522.GCA_002105755_03257"/>
<keyword evidence="2" id="KW-1133">Transmembrane helix</keyword>
<dbReference type="Proteomes" id="UP000006455">
    <property type="component" value="Unassembled WGS sequence"/>
</dbReference>
<protein>
    <submittedName>
        <fullName evidence="3">UsfY protein</fullName>
    </submittedName>
</protein>
<dbReference type="eggNOG" id="ENOG5032317">
    <property type="taxonomic scope" value="Bacteria"/>
</dbReference>
<organism evidence="3 4">
    <name type="scientific">Mycobacterium colombiense CECT 3035</name>
    <dbReference type="NCBI Taxonomy" id="1041522"/>
    <lineage>
        <taxon>Bacteria</taxon>
        <taxon>Bacillati</taxon>
        <taxon>Actinomycetota</taxon>
        <taxon>Actinomycetes</taxon>
        <taxon>Mycobacteriales</taxon>
        <taxon>Mycobacteriaceae</taxon>
        <taxon>Mycobacterium</taxon>
        <taxon>Mycobacterium avium complex (MAC)</taxon>
    </lineage>
</organism>
<reference evidence="3 4" key="1">
    <citation type="journal article" date="2011" name="J. Bacteriol.">
        <title>Genome sequence of the Mycobacterium colombiense type strain, CECT 3035.</title>
        <authorList>
            <person name="Gonzalez-Perez M."/>
            <person name="Murcia M.I."/>
            <person name="Landsman D."/>
            <person name="Jordan I.K."/>
            <person name="Marino-Ramirez L."/>
        </authorList>
    </citation>
    <scope>NUCLEOTIDE SEQUENCE [LARGE SCALE GENOMIC DNA]</scope>
    <source>
        <strain evidence="3 4">CECT 3035</strain>
    </source>
</reference>
<dbReference type="AlphaFoldDB" id="J5EI06"/>
<feature type="transmembrane region" description="Helical" evidence="2">
    <location>
        <begin position="33"/>
        <end position="53"/>
    </location>
</feature>
<gene>
    <name evidence="3" type="ORF">MCOL_V213405</name>
</gene>
<feature type="transmembrane region" description="Helical" evidence="2">
    <location>
        <begin position="59"/>
        <end position="77"/>
    </location>
</feature>
<sequence length="129" mass="13560">MGYLTAIDPVDHQRTSRPLVGQTLKSPAKEPGLLLMAVGLAAYGICLTCFAHFRYGAGIIAAGISLAAMAAGGAWLWKEARRVRRLESDWDIGDHRTRPADLAVTSGRPSPLSGLNSCGAATGRGENPS</sequence>
<dbReference type="EMBL" id="AFVW02000003">
    <property type="protein sequence ID" value="EJO89249.1"/>
    <property type="molecule type" value="Genomic_DNA"/>
</dbReference>
<accession>J5EI06</accession>
<comment type="caution">
    <text evidence="3">The sequence shown here is derived from an EMBL/GenBank/DDBJ whole genome shotgun (WGS) entry which is preliminary data.</text>
</comment>
<keyword evidence="2" id="KW-0812">Transmembrane</keyword>
<feature type="region of interest" description="Disordered" evidence="1">
    <location>
        <begin position="101"/>
        <end position="129"/>
    </location>
</feature>
<evidence type="ECO:0000313" key="4">
    <source>
        <dbReference type="Proteomes" id="UP000006455"/>
    </source>
</evidence>
<evidence type="ECO:0000256" key="1">
    <source>
        <dbReference type="SAM" id="MobiDB-lite"/>
    </source>
</evidence>
<name>J5EI06_9MYCO</name>